<feature type="repeat" description="PPR" evidence="3">
    <location>
        <begin position="94"/>
        <end position="128"/>
    </location>
</feature>
<dbReference type="FunFam" id="1.25.40.10:FF:000348">
    <property type="entry name" value="Pentatricopeptide repeat-containing protein chloroplastic"/>
    <property type="match status" value="1"/>
</dbReference>
<evidence type="ECO:0000256" key="2">
    <source>
        <dbReference type="ARBA" id="ARBA00022737"/>
    </source>
</evidence>
<dbReference type="AlphaFoldDB" id="A0A9Q1JJE6"/>
<dbReference type="PANTHER" id="PTHR47926:SF436">
    <property type="entry name" value="PENTATRICOPEPTIDE REPEAT-CONTAINING PROTEIN ELI1, CHLOROPLASTIC-LIKE ISOFORM X2"/>
    <property type="match status" value="1"/>
</dbReference>
<dbReference type="Pfam" id="PF20431">
    <property type="entry name" value="E_motif"/>
    <property type="match status" value="1"/>
</dbReference>
<dbReference type="InterPro" id="IPR011990">
    <property type="entry name" value="TPR-like_helical_dom_sf"/>
</dbReference>
<dbReference type="SUPFAM" id="SSF48452">
    <property type="entry name" value="TPR-like"/>
    <property type="match status" value="1"/>
</dbReference>
<sequence length="601" mass="67584">MRASTKLMCCAHPTLHLSHSTIESFIWNTLIRAQTQLSSSPFPPISLFLRMRRHSVKPDSHTFPFLLQSFNSPAHLTSGQIVHAQIIQFGYLCDAFVGTSLINMYSSCGELDLAHQVFDEMSERDLPAWNSIVHANVQLGLLDFARRVFDAMPERNVISWSCMIYGYVKWGHYKEALVLFRGMQKYDVRPNEFTMSGVLSACGRLGALEHAKWAHAYIDKNRMKVDVILGTALIDMYARCGSIEGAKLVFDQLGPDKDIKAWSVMISGLAMHGHGEECLHLFSKMLSHGMTPNSVTFLGVLCACVHCGLVCDGENNFKMMTEEFSISPLIQHYGCMVDLYGRAGLIEKAWNVVNSMPMEPDVLIWGALLSGSRMHGNIETCEVALRKLIELEPSNSGAYVLLSNVYAKMGRWKDAWHIRDRMEVNGIKKVPGCSSVEVGGDIHEFFAGDESHPETRKIYLMLEEIMNRLKMEGYVVNTKEVLLDLDEEAKEISVSLHSEKLAVAFALLKTSPGTPIRVVKNLRICGDCHEAIKFISRVYNREIIVRDCNRFHHFRHGLCSCKGYWFEKLVPSTGFVASMKPSLSSNSRASLANNTISKREE</sequence>
<accession>A0A9Q1JJE6</accession>
<comment type="similarity">
    <text evidence="1">Belongs to the PPR family. PCMP-H subfamily.</text>
</comment>
<keyword evidence="2" id="KW-0677">Repeat</keyword>
<dbReference type="InterPro" id="IPR046960">
    <property type="entry name" value="PPR_At4g14850-like_plant"/>
</dbReference>
<dbReference type="InterPro" id="IPR046849">
    <property type="entry name" value="E2_motif"/>
</dbReference>
<dbReference type="GO" id="GO:0003723">
    <property type="term" value="F:RNA binding"/>
    <property type="evidence" value="ECO:0007669"/>
    <property type="project" value="InterPro"/>
</dbReference>
<evidence type="ECO:0000256" key="3">
    <source>
        <dbReference type="PROSITE-ProRule" id="PRU00708"/>
    </source>
</evidence>
<evidence type="ECO:0000256" key="1">
    <source>
        <dbReference type="ARBA" id="ARBA00006643"/>
    </source>
</evidence>
<feature type="repeat" description="PPR" evidence="3">
    <location>
        <begin position="258"/>
        <end position="292"/>
    </location>
</feature>
<dbReference type="EMBL" id="JAKOGI010002906">
    <property type="protein sequence ID" value="KAJ8421128.1"/>
    <property type="molecule type" value="Genomic_DNA"/>
</dbReference>
<dbReference type="PROSITE" id="PS51375">
    <property type="entry name" value="PPR"/>
    <property type="match status" value="4"/>
</dbReference>
<organism evidence="5 6">
    <name type="scientific">Carnegiea gigantea</name>
    <dbReference type="NCBI Taxonomy" id="171969"/>
    <lineage>
        <taxon>Eukaryota</taxon>
        <taxon>Viridiplantae</taxon>
        <taxon>Streptophyta</taxon>
        <taxon>Embryophyta</taxon>
        <taxon>Tracheophyta</taxon>
        <taxon>Spermatophyta</taxon>
        <taxon>Magnoliopsida</taxon>
        <taxon>eudicotyledons</taxon>
        <taxon>Gunneridae</taxon>
        <taxon>Pentapetalae</taxon>
        <taxon>Caryophyllales</taxon>
        <taxon>Cactineae</taxon>
        <taxon>Cactaceae</taxon>
        <taxon>Cactoideae</taxon>
        <taxon>Echinocereeae</taxon>
        <taxon>Carnegiea</taxon>
    </lineage>
</organism>
<feature type="domain" description="DYW" evidence="4">
    <location>
        <begin position="473"/>
        <end position="565"/>
    </location>
</feature>
<dbReference type="Proteomes" id="UP001153076">
    <property type="component" value="Unassembled WGS sequence"/>
</dbReference>
<dbReference type="InterPro" id="IPR032867">
    <property type="entry name" value="DYW_dom"/>
</dbReference>
<feature type="repeat" description="PPR" evidence="3">
    <location>
        <begin position="395"/>
        <end position="429"/>
    </location>
</feature>
<dbReference type="FunFam" id="1.25.40.10:FF:000184">
    <property type="entry name" value="Pentatricopeptide repeat-containing protein, chloroplastic"/>
    <property type="match status" value="1"/>
</dbReference>
<proteinExistence type="inferred from homology"/>
<dbReference type="GO" id="GO:0009451">
    <property type="term" value="P:RNA modification"/>
    <property type="evidence" value="ECO:0007669"/>
    <property type="project" value="InterPro"/>
</dbReference>
<dbReference type="Pfam" id="PF01535">
    <property type="entry name" value="PPR"/>
    <property type="match status" value="3"/>
</dbReference>
<dbReference type="Pfam" id="PF13041">
    <property type="entry name" value="PPR_2"/>
    <property type="match status" value="2"/>
</dbReference>
<dbReference type="OrthoDB" id="185373at2759"/>
<gene>
    <name evidence="5" type="ORF">Cgig2_022667</name>
</gene>
<reference evidence="5" key="1">
    <citation type="submission" date="2022-04" db="EMBL/GenBank/DDBJ databases">
        <title>Carnegiea gigantea Genome sequencing and assembly v2.</title>
        <authorList>
            <person name="Copetti D."/>
            <person name="Sanderson M.J."/>
            <person name="Burquez A."/>
            <person name="Wojciechowski M.F."/>
        </authorList>
    </citation>
    <scope>NUCLEOTIDE SEQUENCE</scope>
    <source>
        <strain evidence="5">SGP5-SGP5p</strain>
        <tissue evidence="5">Aerial part</tissue>
    </source>
</reference>
<name>A0A9Q1JJE6_9CARY</name>
<dbReference type="Pfam" id="PF14432">
    <property type="entry name" value="DYW_deaminase"/>
    <property type="match status" value="1"/>
</dbReference>
<keyword evidence="6" id="KW-1185">Reference proteome</keyword>
<dbReference type="InterPro" id="IPR046848">
    <property type="entry name" value="E_motif"/>
</dbReference>
<comment type="caution">
    <text evidence="5">The sequence shown here is derived from an EMBL/GenBank/DDBJ whole genome shotgun (WGS) entry which is preliminary data.</text>
</comment>
<evidence type="ECO:0000313" key="6">
    <source>
        <dbReference type="Proteomes" id="UP001153076"/>
    </source>
</evidence>
<dbReference type="Pfam" id="PF20430">
    <property type="entry name" value="Eplus_motif"/>
    <property type="match status" value="1"/>
</dbReference>
<evidence type="ECO:0000313" key="5">
    <source>
        <dbReference type="EMBL" id="KAJ8421128.1"/>
    </source>
</evidence>
<dbReference type="GO" id="GO:0008270">
    <property type="term" value="F:zinc ion binding"/>
    <property type="evidence" value="ECO:0007669"/>
    <property type="project" value="InterPro"/>
</dbReference>
<dbReference type="InterPro" id="IPR002885">
    <property type="entry name" value="PPR_rpt"/>
</dbReference>
<evidence type="ECO:0000259" key="4">
    <source>
        <dbReference type="Pfam" id="PF14432"/>
    </source>
</evidence>
<dbReference type="PANTHER" id="PTHR47926">
    <property type="entry name" value="PENTATRICOPEPTIDE REPEAT-CONTAINING PROTEIN"/>
    <property type="match status" value="1"/>
</dbReference>
<dbReference type="NCBIfam" id="TIGR00756">
    <property type="entry name" value="PPR"/>
    <property type="match status" value="4"/>
</dbReference>
<feature type="repeat" description="PPR" evidence="3">
    <location>
        <begin position="156"/>
        <end position="190"/>
    </location>
</feature>
<protein>
    <recommendedName>
        <fullName evidence="4">DYW domain-containing protein</fullName>
    </recommendedName>
</protein>
<dbReference type="Gene3D" id="1.25.40.10">
    <property type="entry name" value="Tetratricopeptide repeat domain"/>
    <property type="match status" value="3"/>
</dbReference>